<accession>A0ACB8YTH7</accession>
<dbReference type="Proteomes" id="UP001055811">
    <property type="component" value="Linkage Group LG09"/>
</dbReference>
<organism evidence="1 2">
    <name type="scientific">Cichorium intybus</name>
    <name type="common">Chicory</name>
    <dbReference type="NCBI Taxonomy" id="13427"/>
    <lineage>
        <taxon>Eukaryota</taxon>
        <taxon>Viridiplantae</taxon>
        <taxon>Streptophyta</taxon>
        <taxon>Embryophyta</taxon>
        <taxon>Tracheophyta</taxon>
        <taxon>Spermatophyta</taxon>
        <taxon>Magnoliopsida</taxon>
        <taxon>eudicotyledons</taxon>
        <taxon>Gunneridae</taxon>
        <taxon>Pentapetalae</taxon>
        <taxon>asterids</taxon>
        <taxon>campanulids</taxon>
        <taxon>Asterales</taxon>
        <taxon>Asteraceae</taxon>
        <taxon>Cichorioideae</taxon>
        <taxon>Cichorieae</taxon>
        <taxon>Cichoriinae</taxon>
        <taxon>Cichorium</taxon>
    </lineage>
</organism>
<evidence type="ECO:0000313" key="2">
    <source>
        <dbReference type="Proteomes" id="UP001055811"/>
    </source>
</evidence>
<reference evidence="2" key="1">
    <citation type="journal article" date="2022" name="Mol. Ecol. Resour.">
        <title>The genomes of chicory, endive, great burdock and yacon provide insights into Asteraceae palaeo-polyploidization history and plant inulin production.</title>
        <authorList>
            <person name="Fan W."/>
            <person name="Wang S."/>
            <person name="Wang H."/>
            <person name="Wang A."/>
            <person name="Jiang F."/>
            <person name="Liu H."/>
            <person name="Zhao H."/>
            <person name="Xu D."/>
            <person name="Zhang Y."/>
        </authorList>
    </citation>
    <scope>NUCLEOTIDE SEQUENCE [LARGE SCALE GENOMIC DNA]</scope>
    <source>
        <strain evidence="2">cv. Punajuju</strain>
    </source>
</reference>
<protein>
    <submittedName>
        <fullName evidence="1">Uncharacterized protein</fullName>
    </submittedName>
</protein>
<keyword evidence="2" id="KW-1185">Reference proteome</keyword>
<proteinExistence type="predicted"/>
<reference evidence="1 2" key="2">
    <citation type="journal article" date="2022" name="Mol. Ecol. Resour.">
        <title>The genomes of chicory, endive, great burdock and yacon provide insights into Asteraceae paleo-polyploidization history and plant inulin production.</title>
        <authorList>
            <person name="Fan W."/>
            <person name="Wang S."/>
            <person name="Wang H."/>
            <person name="Wang A."/>
            <person name="Jiang F."/>
            <person name="Liu H."/>
            <person name="Zhao H."/>
            <person name="Xu D."/>
            <person name="Zhang Y."/>
        </authorList>
    </citation>
    <scope>NUCLEOTIDE SEQUENCE [LARGE SCALE GENOMIC DNA]</scope>
    <source>
        <strain evidence="2">cv. Punajuju</strain>
        <tissue evidence="1">Leaves</tissue>
    </source>
</reference>
<gene>
    <name evidence="1" type="ORF">L2E82_46417</name>
</gene>
<dbReference type="EMBL" id="CM042017">
    <property type="protein sequence ID" value="KAI3688669.1"/>
    <property type="molecule type" value="Genomic_DNA"/>
</dbReference>
<name>A0ACB8YTH7_CICIN</name>
<comment type="caution">
    <text evidence="1">The sequence shown here is derived from an EMBL/GenBank/DDBJ whole genome shotgun (WGS) entry which is preliminary data.</text>
</comment>
<sequence length="332" mass="39251">MKKGYLKTTKKRKGQDEDIHVVKRSGKSGKIKKGSKMFDLIYLYYTHFTVKPFPRGLPAISSWDIMILRQREIFEEKSGGFGRCMIIDDAIVERELQEERKNELPSLILKGLEDEPQDNNLLSLLIEFDYEFGAQRRHDDEEVETPIQSPRKYDVMKSPVPFDLSPTLLDEVIKSCKNIEAKKEMENKKKSLMPSIDFQISQDEFSFLSDESLQDLINNNYPLFKRGIEEDMKHDVEIQDFQKVDLVFFPIHGSGHYYLIGFDLRKHTFIFIDNIKRRNNSTNHYHMFPINLKYLFIRYLESVGQKMADVLRKCKLIDLDFEWKTKENVQNR</sequence>
<evidence type="ECO:0000313" key="1">
    <source>
        <dbReference type="EMBL" id="KAI3688669.1"/>
    </source>
</evidence>